<evidence type="ECO:0000313" key="9">
    <source>
        <dbReference type="Proteomes" id="UP000287651"/>
    </source>
</evidence>
<evidence type="ECO:0000313" key="8">
    <source>
        <dbReference type="EMBL" id="RRT54375.1"/>
    </source>
</evidence>
<dbReference type="EC" id="1.2.4.1" evidence="5"/>
<dbReference type="Gene3D" id="3.40.50.970">
    <property type="match status" value="1"/>
</dbReference>
<dbReference type="PROSITE" id="PS00028">
    <property type="entry name" value="ZINC_FINGER_C2H2_1"/>
    <property type="match status" value="1"/>
</dbReference>
<dbReference type="GO" id="GO:0008270">
    <property type="term" value="F:zinc ion binding"/>
    <property type="evidence" value="ECO:0007669"/>
    <property type="project" value="UniProtKB-KW"/>
</dbReference>
<comment type="catalytic activity">
    <reaction evidence="5">
        <text>N(6)-[(R)-lipoyl]-L-lysyl-[protein] + pyruvate + H(+) = N(6)-[(R)-S(8)-acetyldihydrolipoyl]-L-lysyl-[protein] + CO2</text>
        <dbReference type="Rhea" id="RHEA:19189"/>
        <dbReference type="Rhea" id="RHEA-COMP:10474"/>
        <dbReference type="Rhea" id="RHEA-COMP:10478"/>
        <dbReference type="ChEBI" id="CHEBI:15361"/>
        <dbReference type="ChEBI" id="CHEBI:15378"/>
        <dbReference type="ChEBI" id="CHEBI:16526"/>
        <dbReference type="ChEBI" id="CHEBI:83099"/>
        <dbReference type="ChEBI" id="CHEBI:83111"/>
        <dbReference type="EC" id="1.2.4.1"/>
    </reaction>
</comment>
<dbReference type="PROSITE" id="PS50157">
    <property type="entry name" value="ZINC_FINGER_C2H2_2"/>
    <property type="match status" value="1"/>
</dbReference>
<evidence type="ECO:0000256" key="2">
    <source>
        <dbReference type="ARBA" id="ARBA00023002"/>
    </source>
</evidence>
<dbReference type="Pfam" id="PF13912">
    <property type="entry name" value="zf-C2H2_6"/>
    <property type="match status" value="1"/>
</dbReference>
<dbReference type="AlphaFoldDB" id="A0A426YRP4"/>
<evidence type="ECO:0000256" key="5">
    <source>
        <dbReference type="RuleBase" id="RU364074"/>
    </source>
</evidence>
<gene>
    <name evidence="8" type="ORF">B296_00015898</name>
</gene>
<dbReference type="InterPro" id="IPR027110">
    <property type="entry name" value="PDHB_mito-type"/>
</dbReference>
<feature type="region of interest" description="Disordered" evidence="6">
    <location>
        <begin position="239"/>
        <end position="270"/>
    </location>
</feature>
<evidence type="ECO:0000256" key="3">
    <source>
        <dbReference type="ARBA" id="ARBA00023052"/>
    </source>
</evidence>
<dbReference type="SUPFAM" id="SSF52518">
    <property type="entry name" value="Thiamin diphosphate-binding fold (THDP-binding)"/>
    <property type="match status" value="1"/>
</dbReference>
<evidence type="ECO:0000256" key="4">
    <source>
        <dbReference type="PROSITE-ProRule" id="PRU00042"/>
    </source>
</evidence>
<dbReference type="InterPro" id="IPR036236">
    <property type="entry name" value="Znf_C2H2_sf"/>
</dbReference>
<protein>
    <recommendedName>
        <fullName evidence="5">Pyruvate dehydrogenase E1 component subunit beta</fullName>
        <ecNumber evidence="5">1.2.4.1</ecNumber>
    </recommendedName>
</protein>
<name>A0A426YRP4_ENSVE</name>
<comment type="function">
    <text evidence="5">The pyruvate dehydrogenase complex catalyzes the overall conversion of pyruvate to acetyl-CoA and CO2.</text>
</comment>
<comment type="cofactor">
    <cofactor evidence="1 5">
        <name>thiamine diphosphate</name>
        <dbReference type="ChEBI" id="CHEBI:58937"/>
    </cofactor>
</comment>
<reference evidence="8 9" key="1">
    <citation type="journal article" date="2014" name="Agronomy (Basel)">
        <title>A Draft Genome Sequence for Ensete ventricosum, the Drought-Tolerant Tree Against Hunger.</title>
        <authorList>
            <person name="Harrison J."/>
            <person name="Moore K.A."/>
            <person name="Paszkiewicz K."/>
            <person name="Jones T."/>
            <person name="Grant M."/>
            <person name="Ambacheew D."/>
            <person name="Muzemil S."/>
            <person name="Studholme D.J."/>
        </authorList>
    </citation>
    <scope>NUCLEOTIDE SEQUENCE [LARGE SCALE GENOMIC DNA]</scope>
</reference>
<dbReference type="GO" id="GO:0006086">
    <property type="term" value="P:pyruvate decarboxylation to acetyl-CoA"/>
    <property type="evidence" value="ECO:0007669"/>
    <property type="project" value="InterPro"/>
</dbReference>
<evidence type="ECO:0000256" key="1">
    <source>
        <dbReference type="ARBA" id="ARBA00001964"/>
    </source>
</evidence>
<evidence type="ECO:0000256" key="6">
    <source>
        <dbReference type="SAM" id="MobiDB-lite"/>
    </source>
</evidence>
<dbReference type="PANTHER" id="PTHR11624">
    <property type="entry name" value="DEHYDROGENASE RELATED"/>
    <property type="match status" value="1"/>
</dbReference>
<proteinExistence type="predicted"/>
<keyword evidence="4" id="KW-0479">Metal-binding</keyword>
<organism evidence="8 9">
    <name type="scientific">Ensete ventricosum</name>
    <name type="common">Abyssinian banana</name>
    <name type="synonym">Musa ensete</name>
    <dbReference type="NCBI Taxonomy" id="4639"/>
    <lineage>
        <taxon>Eukaryota</taxon>
        <taxon>Viridiplantae</taxon>
        <taxon>Streptophyta</taxon>
        <taxon>Embryophyta</taxon>
        <taxon>Tracheophyta</taxon>
        <taxon>Spermatophyta</taxon>
        <taxon>Magnoliopsida</taxon>
        <taxon>Liliopsida</taxon>
        <taxon>Zingiberales</taxon>
        <taxon>Musaceae</taxon>
        <taxon>Ensete</taxon>
    </lineage>
</organism>
<feature type="domain" description="C2H2-type" evidence="7">
    <location>
        <begin position="226"/>
        <end position="253"/>
    </location>
</feature>
<keyword evidence="4" id="KW-0863">Zinc-finger</keyword>
<feature type="region of interest" description="Disordered" evidence="6">
    <location>
        <begin position="304"/>
        <end position="327"/>
    </location>
</feature>
<comment type="caution">
    <text evidence="8">The sequence shown here is derived from an EMBL/GenBank/DDBJ whole genome shotgun (WGS) entry which is preliminary data.</text>
</comment>
<dbReference type="EMBL" id="AMZH03010630">
    <property type="protein sequence ID" value="RRT54375.1"/>
    <property type="molecule type" value="Genomic_DNA"/>
</dbReference>
<keyword evidence="2 5" id="KW-0560">Oxidoreductase</keyword>
<dbReference type="PANTHER" id="PTHR11624:SF96">
    <property type="entry name" value="PYRUVATE DEHYDROGENASE E1 COMPONENT SUBUNIT BETA, MITOCHONDRIAL"/>
    <property type="match status" value="1"/>
</dbReference>
<sequence>ISKGLLEKYGSDRVLDTPITEVWIGVGAAYYGLPPVVEFMTFNFSMQAIDHVISSAAKSNHMSAGQISVLIYGSRVAKVRYQGDPDPVVFLENELLSIWLFRYGESFPISAEVLDSSFCLPIGKAKYASMTWHCRIRSRDGGDLIRGKKCSSPERDISGQANHQLHVHKTSASQQRRLSLGSLSMSEPNTNNSYYNFLMVPAEAAIARNMVGPPPAAEAGLPTRTFPCAYCSRRFSTSQALGGHQNAHKKERAAAARKPAPPAASYTVSDLTPRPSPLPVFLQPALSSHGGGFAYFYSPAPQPPVATTPASSGAPEATTDLDLSLHL</sequence>
<dbReference type="Gene3D" id="3.30.160.60">
    <property type="entry name" value="Classic Zinc Finger"/>
    <property type="match status" value="1"/>
</dbReference>
<feature type="non-terminal residue" evidence="8">
    <location>
        <position position="1"/>
    </location>
</feature>
<dbReference type="GO" id="GO:0004739">
    <property type="term" value="F:pyruvate dehydrogenase (acetyl-transferring) activity"/>
    <property type="evidence" value="ECO:0007669"/>
    <property type="project" value="UniProtKB-UniRule"/>
</dbReference>
<keyword evidence="5" id="KW-0670">Pyruvate</keyword>
<dbReference type="Proteomes" id="UP000287651">
    <property type="component" value="Unassembled WGS sequence"/>
</dbReference>
<accession>A0A426YRP4</accession>
<dbReference type="SUPFAM" id="SSF57667">
    <property type="entry name" value="beta-beta-alpha zinc fingers"/>
    <property type="match status" value="1"/>
</dbReference>
<dbReference type="InterPro" id="IPR029061">
    <property type="entry name" value="THDP-binding"/>
</dbReference>
<keyword evidence="4" id="KW-0862">Zinc</keyword>
<dbReference type="InterPro" id="IPR013087">
    <property type="entry name" value="Znf_C2H2_type"/>
</dbReference>
<keyword evidence="3 5" id="KW-0786">Thiamine pyrophosphate</keyword>
<evidence type="ECO:0000259" key="7">
    <source>
        <dbReference type="PROSITE" id="PS50157"/>
    </source>
</evidence>